<organism evidence="1 2">
    <name type="scientific">Citricoccus parietis</name>
    <dbReference type="NCBI Taxonomy" id="592307"/>
    <lineage>
        <taxon>Bacteria</taxon>
        <taxon>Bacillati</taxon>
        <taxon>Actinomycetota</taxon>
        <taxon>Actinomycetes</taxon>
        <taxon>Micrococcales</taxon>
        <taxon>Micrococcaceae</taxon>
        <taxon>Citricoccus</taxon>
    </lineage>
</organism>
<evidence type="ECO:0000313" key="2">
    <source>
        <dbReference type="Proteomes" id="UP001589575"/>
    </source>
</evidence>
<gene>
    <name evidence="1" type="ORF">ACFFX0_24035</name>
</gene>
<name>A0ABV5G6Q4_9MICC</name>
<protein>
    <submittedName>
        <fullName evidence="1">Uncharacterized protein</fullName>
    </submittedName>
</protein>
<dbReference type="EMBL" id="JBHMFI010000002">
    <property type="protein sequence ID" value="MFB9074098.1"/>
    <property type="molecule type" value="Genomic_DNA"/>
</dbReference>
<keyword evidence="2" id="KW-1185">Reference proteome</keyword>
<proteinExistence type="predicted"/>
<evidence type="ECO:0000313" key="1">
    <source>
        <dbReference type="EMBL" id="MFB9074098.1"/>
    </source>
</evidence>
<dbReference type="Proteomes" id="UP001589575">
    <property type="component" value="Unassembled WGS sequence"/>
</dbReference>
<reference evidence="1 2" key="1">
    <citation type="submission" date="2024-09" db="EMBL/GenBank/DDBJ databases">
        <authorList>
            <person name="Sun Q."/>
            <person name="Mori K."/>
        </authorList>
    </citation>
    <scope>NUCLEOTIDE SEQUENCE [LARGE SCALE GENOMIC DNA]</scope>
    <source>
        <strain evidence="1 2">CCM 7609</strain>
    </source>
</reference>
<comment type="caution">
    <text evidence="1">The sequence shown here is derived from an EMBL/GenBank/DDBJ whole genome shotgun (WGS) entry which is preliminary data.</text>
</comment>
<sequence length="45" mass="4922">MAWCRSKTVSSRRASIVSRFDFFHGQSAHACRAAGARGISFIGFS</sequence>
<accession>A0ABV5G6Q4</accession>